<keyword evidence="2" id="KW-0813">Transport</keyword>
<dbReference type="Proteomes" id="UP001497623">
    <property type="component" value="Unassembled WGS sequence"/>
</dbReference>
<feature type="transmembrane region" description="Helical" evidence="6">
    <location>
        <begin position="132"/>
        <end position="151"/>
    </location>
</feature>
<dbReference type="InterPro" id="IPR020846">
    <property type="entry name" value="MFS_dom"/>
</dbReference>
<dbReference type="PROSITE" id="PS00216">
    <property type="entry name" value="SUGAR_TRANSPORT_1"/>
    <property type="match status" value="1"/>
</dbReference>
<feature type="transmembrane region" description="Helical" evidence="6">
    <location>
        <begin position="215"/>
        <end position="233"/>
    </location>
</feature>
<dbReference type="EMBL" id="CAXKWB010005022">
    <property type="protein sequence ID" value="CAL4076316.1"/>
    <property type="molecule type" value="Genomic_DNA"/>
</dbReference>
<reference evidence="8 9" key="1">
    <citation type="submission" date="2024-05" db="EMBL/GenBank/DDBJ databases">
        <authorList>
            <person name="Wallberg A."/>
        </authorList>
    </citation>
    <scope>NUCLEOTIDE SEQUENCE [LARGE SCALE GENOMIC DNA]</scope>
</reference>
<feature type="transmembrane region" description="Helical" evidence="6">
    <location>
        <begin position="12"/>
        <end position="33"/>
    </location>
</feature>
<protein>
    <recommendedName>
        <fullName evidence="7">Major facilitator superfamily (MFS) profile domain-containing protein</fullName>
    </recommendedName>
</protein>
<organism evidence="8 9">
    <name type="scientific">Meganyctiphanes norvegica</name>
    <name type="common">Northern krill</name>
    <name type="synonym">Thysanopoda norvegica</name>
    <dbReference type="NCBI Taxonomy" id="48144"/>
    <lineage>
        <taxon>Eukaryota</taxon>
        <taxon>Metazoa</taxon>
        <taxon>Ecdysozoa</taxon>
        <taxon>Arthropoda</taxon>
        <taxon>Crustacea</taxon>
        <taxon>Multicrustacea</taxon>
        <taxon>Malacostraca</taxon>
        <taxon>Eumalacostraca</taxon>
        <taxon>Eucarida</taxon>
        <taxon>Euphausiacea</taxon>
        <taxon>Euphausiidae</taxon>
        <taxon>Meganyctiphanes</taxon>
    </lineage>
</organism>
<dbReference type="AlphaFoldDB" id="A0AAV2QC27"/>
<dbReference type="Gene3D" id="1.20.1250.20">
    <property type="entry name" value="MFS general substrate transporter like domains"/>
    <property type="match status" value="1"/>
</dbReference>
<dbReference type="PANTHER" id="PTHR23504">
    <property type="entry name" value="MAJOR FACILITATOR SUPERFAMILY DOMAIN-CONTAINING PROTEIN 10"/>
    <property type="match status" value="1"/>
</dbReference>
<dbReference type="PRINTS" id="PR01035">
    <property type="entry name" value="TCRTETA"/>
</dbReference>
<feature type="transmembrane region" description="Helical" evidence="6">
    <location>
        <begin position="75"/>
        <end position="100"/>
    </location>
</feature>
<evidence type="ECO:0000313" key="8">
    <source>
        <dbReference type="EMBL" id="CAL4076316.1"/>
    </source>
</evidence>
<dbReference type="PROSITE" id="PS50850">
    <property type="entry name" value="MFS"/>
    <property type="match status" value="1"/>
</dbReference>
<dbReference type="GO" id="GO:0016020">
    <property type="term" value="C:membrane"/>
    <property type="evidence" value="ECO:0007669"/>
    <property type="project" value="UniProtKB-SubCell"/>
</dbReference>
<dbReference type="InterPro" id="IPR005829">
    <property type="entry name" value="Sugar_transporter_CS"/>
</dbReference>
<proteinExistence type="predicted"/>
<evidence type="ECO:0000256" key="3">
    <source>
        <dbReference type="ARBA" id="ARBA00022692"/>
    </source>
</evidence>
<evidence type="ECO:0000256" key="2">
    <source>
        <dbReference type="ARBA" id="ARBA00022448"/>
    </source>
</evidence>
<comment type="subcellular location">
    <subcellularLocation>
        <location evidence="1">Membrane</location>
        <topology evidence="1">Multi-pass membrane protein</topology>
    </subcellularLocation>
</comment>
<sequence>MDAQTRKKIHNIIYIIGFLDFLGASIIIPLLIIQVKSLGVSPIVTGAISSVYGTLQLVTSPVVGRWSDVWGRRPVLLTCLALTAISYVVLGISSALPVIILSRIIAGCFKHSQTICRALLADITPSEDQSHVFGVFNAMSSVGFIIGPMVGGHISEMENGFSMVCNIGAVCFVLDLVFCWYWLPSITAIQDPSKTNEGENLSKVFAFIKDIDWNIFWDIFLIRFFLSFSSLVYRSNFSLLIDQNFGASPKVIGYLISFQGVISTASSFFTGKISQYYADTQLELYHGSVVLTLSLLGLTVAPSLTLLLICLIPLCISSAIIRVSSARISMSRCHPSQVGSVSGLSQSIASFSRMVTPLIAGITQEISVYGPGIMGTASSVAGAALAGCVAHKIIKPKLD</sequence>
<keyword evidence="5 6" id="KW-0472">Membrane</keyword>
<dbReference type="Pfam" id="PF07690">
    <property type="entry name" value="MFS_1"/>
    <property type="match status" value="1"/>
</dbReference>
<evidence type="ECO:0000256" key="5">
    <source>
        <dbReference type="ARBA" id="ARBA00023136"/>
    </source>
</evidence>
<evidence type="ECO:0000256" key="4">
    <source>
        <dbReference type="ARBA" id="ARBA00022989"/>
    </source>
</evidence>
<feature type="transmembrane region" description="Helical" evidence="6">
    <location>
        <begin position="163"/>
        <end position="183"/>
    </location>
</feature>
<accession>A0AAV2QC27</accession>
<evidence type="ECO:0000256" key="6">
    <source>
        <dbReference type="SAM" id="Phobius"/>
    </source>
</evidence>
<feature type="transmembrane region" description="Helical" evidence="6">
    <location>
        <begin position="293"/>
        <end position="321"/>
    </location>
</feature>
<dbReference type="InterPro" id="IPR001958">
    <property type="entry name" value="Tet-R_TetA/multi-R_MdtG-like"/>
</dbReference>
<keyword evidence="3 6" id="KW-0812">Transmembrane</keyword>
<name>A0AAV2QC27_MEGNR</name>
<evidence type="ECO:0000256" key="1">
    <source>
        <dbReference type="ARBA" id="ARBA00004141"/>
    </source>
</evidence>
<dbReference type="SUPFAM" id="SSF103473">
    <property type="entry name" value="MFS general substrate transporter"/>
    <property type="match status" value="1"/>
</dbReference>
<dbReference type="PANTHER" id="PTHR23504:SF14">
    <property type="entry name" value="MAJOR FACILITATOR SUPERFAMILY DOMAIN-CONTAINING PROTEIN 9"/>
    <property type="match status" value="1"/>
</dbReference>
<feature type="transmembrane region" description="Helical" evidence="6">
    <location>
        <begin position="39"/>
        <end position="63"/>
    </location>
</feature>
<feature type="transmembrane region" description="Helical" evidence="6">
    <location>
        <begin position="254"/>
        <end position="273"/>
    </location>
</feature>
<gene>
    <name evidence="8" type="ORF">MNOR_LOCUS10109</name>
</gene>
<dbReference type="GO" id="GO:0022857">
    <property type="term" value="F:transmembrane transporter activity"/>
    <property type="evidence" value="ECO:0007669"/>
    <property type="project" value="InterPro"/>
</dbReference>
<comment type="caution">
    <text evidence="8">The sequence shown here is derived from an EMBL/GenBank/DDBJ whole genome shotgun (WGS) entry which is preliminary data.</text>
</comment>
<dbReference type="CDD" id="cd17390">
    <property type="entry name" value="MFS_MFSD9"/>
    <property type="match status" value="1"/>
</dbReference>
<evidence type="ECO:0000259" key="7">
    <source>
        <dbReference type="PROSITE" id="PS50850"/>
    </source>
</evidence>
<dbReference type="InterPro" id="IPR011701">
    <property type="entry name" value="MFS"/>
</dbReference>
<keyword evidence="9" id="KW-1185">Reference proteome</keyword>
<keyword evidence="4 6" id="KW-1133">Transmembrane helix</keyword>
<dbReference type="InterPro" id="IPR036259">
    <property type="entry name" value="MFS_trans_sf"/>
</dbReference>
<feature type="domain" description="Major facilitator superfamily (MFS) profile" evidence="7">
    <location>
        <begin position="9"/>
        <end position="399"/>
    </location>
</feature>
<evidence type="ECO:0000313" key="9">
    <source>
        <dbReference type="Proteomes" id="UP001497623"/>
    </source>
</evidence>